<reference evidence="9" key="1">
    <citation type="submission" date="2017-01" db="EMBL/GenBank/DDBJ databases">
        <title>Comparative genomics of anhydrobiosis in the tardigrade Hypsibius dujardini.</title>
        <authorList>
            <person name="Yoshida Y."/>
            <person name="Koutsovoulos G."/>
            <person name="Laetsch D."/>
            <person name="Stevens L."/>
            <person name="Kumar S."/>
            <person name="Horikawa D."/>
            <person name="Ishino K."/>
            <person name="Komine S."/>
            <person name="Tomita M."/>
            <person name="Blaxter M."/>
            <person name="Arakawa K."/>
        </authorList>
    </citation>
    <scope>NUCLEOTIDE SEQUENCE [LARGE SCALE GENOMIC DNA]</scope>
    <source>
        <strain evidence="9">Z151</strain>
    </source>
</reference>
<dbReference type="InterPro" id="IPR005326">
    <property type="entry name" value="Plectin_eS10_N"/>
</dbReference>
<name>A0A1W0WVV9_HYPEX</name>
<evidence type="ECO:0000256" key="2">
    <source>
        <dbReference type="ARBA" id="ARBA00007278"/>
    </source>
</evidence>
<proteinExistence type="inferred from homology"/>
<evidence type="ECO:0000259" key="7">
    <source>
        <dbReference type="Pfam" id="PF03501"/>
    </source>
</evidence>
<feature type="domain" description="Plectin/eS10 N-terminal" evidence="7">
    <location>
        <begin position="53"/>
        <end position="145"/>
    </location>
</feature>
<comment type="caution">
    <text evidence="8">The sequence shown here is derived from an EMBL/GenBank/DDBJ whole genome shotgun (WGS) entry which is preliminary data.</text>
</comment>
<dbReference type="EMBL" id="MTYJ01000040">
    <property type="protein sequence ID" value="OQV19326.1"/>
    <property type="molecule type" value="Genomic_DNA"/>
</dbReference>
<feature type="region of interest" description="Disordered" evidence="6">
    <location>
        <begin position="142"/>
        <end position="206"/>
    </location>
</feature>
<evidence type="ECO:0000313" key="9">
    <source>
        <dbReference type="Proteomes" id="UP000192578"/>
    </source>
</evidence>
<evidence type="ECO:0000256" key="5">
    <source>
        <dbReference type="ARBA" id="ARBA00023274"/>
    </source>
</evidence>
<dbReference type="Proteomes" id="UP000192578">
    <property type="component" value="Unassembled WGS sequence"/>
</dbReference>
<dbReference type="GO" id="GO:0003723">
    <property type="term" value="F:RNA binding"/>
    <property type="evidence" value="ECO:0007669"/>
    <property type="project" value="TreeGrafter"/>
</dbReference>
<keyword evidence="5" id="KW-0687">Ribonucleoprotein</keyword>
<feature type="compositionally biased region" description="Basic and acidic residues" evidence="6">
    <location>
        <begin position="146"/>
        <end position="181"/>
    </location>
</feature>
<dbReference type="GO" id="GO:0003735">
    <property type="term" value="F:structural constituent of ribosome"/>
    <property type="evidence" value="ECO:0007669"/>
    <property type="project" value="TreeGrafter"/>
</dbReference>
<dbReference type="FunFam" id="1.10.10.10:FF:000025">
    <property type="entry name" value="40S ribosomal protein S10"/>
    <property type="match status" value="1"/>
</dbReference>
<keyword evidence="9" id="KW-1185">Reference proteome</keyword>
<dbReference type="OrthoDB" id="5211809at2759"/>
<dbReference type="GO" id="GO:0022627">
    <property type="term" value="C:cytosolic small ribosomal subunit"/>
    <property type="evidence" value="ECO:0007669"/>
    <property type="project" value="TreeGrafter"/>
</dbReference>
<protein>
    <submittedName>
        <fullName evidence="8">40S ribosomal protein S10</fullName>
    </submittedName>
</protein>
<evidence type="ECO:0000256" key="4">
    <source>
        <dbReference type="ARBA" id="ARBA00022980"/>
    </source>
</evidence>
<sequence length="206" mass="23801">MRHFSSAAKNLLAIFVRRPSFYFDVFTSVLRSFASAVSDLSPSGQPKEFKMLMPKSQIRDIYEYLFMEGVLVAKKDVHLAKHPLIPSIPNLHVMKCLNSLKSRGYVKEQFAWRHLYWYLTNEGIEFIRDYLNLPEEIVPNTMKPKQRAETQRAKPLARPDYRSDQGGDRDVYRKAAEKKGDLGLGPNQDIEFRGGFQGYGRGQPRQ</sequence>
<evidence type="ECO:0000256" key="1">
    <source>
        <dbReference type="ARBA" id="ARBA00004496"/>
    </source>
</evidence>
<dbReference type="InterPro" id="IPR037447">
    <property type="entry name" value="Ribosomal_eS10"/>
</dbReference>
<dbReference type="GO" id="GO:0002181">
    <property type="term" value="P:cytoplasmic translation"/>
    <property type="evidence" value="ECO:0007669"/>
    <property type="project" value="UniProtKB-ARBA"/>
</dbReference>
<evidence type="ECO:0000256" key="6">
    <source>
        <dbReference type="SAM" id="MobiDB-lite"/>
    </source>
</evidence>
<keyword evidence="3" id="KW-0963">Cytoplasm</keyword>
<dbReference type="Pfam" id="PF03501">
    <property type="entry name" value="S10_plectin"/>
    <property type="match status" value="1"/>
</dbReference>
<accession>A0A1W0WVV9</accession>
<dbReference type="InterPro" id="IPR036388">
    <property type="entry name" value="WH-like_DNA-bd_sf"/>
</dbReference>
<feature type="compositionally biased region" description="Gly residues" evidence="6">
    <location>
        <begin position="195"/>
        <end position="206"/>
    </location>
</feature>
<comment type="subcellular location">
    <subcellularLocation>
        <location evidence="1">Cytoplasm</location>
    </subcellularLocation>
</comment>
<comment type="similarity">
    <text evidence="2">Belongs to the eukaryotic ribosomal protein eS10 family.</text>
</comment>
<dbReference type="PANTHER" id="PTHR12146">
    <property type="entry name" value="40S RIBOSOMAL PROTEIN S10"/>
    <property type="match status" value="1"/>
</dbReference>
<gene>
    <name evidence="8" type="ORF">BV898_06563</name>
</gene>
<keyword evidence="4 8" id="KW-0689">Ribosomal protein</keyword>
<organism evidence="8 9">
    <name type="scientific">Hypsibius exemplaris</name>
    <name type="common">Freshwater tardigrade</name>
    <dbReference type="NCBI Taxonomy" id="2072580"/>
    <lineage>
        <taxon>Eukaryota</taxon>
        <taxon>Metazoa</taxon>
        <taxon>Ecdysozoa</taxon>
        <taxon>Tardigrada</taxon>
        <taxon>Eutardigrada</taxon>
        <taxon>Parachela</taxon>
        <taxon>Hypsibioidea</taxon>
        <taxon>Hypsibiidae</taxon>
        <taxon>Hypsibius</taxon>
    </lineage>
</organism>
<dbReference type="AlphaFoldDB" id="A0A1W0WVV9"/>
<dbReference type="Gene3D" id="1.10.10.10">
    <property type="entry name" value="Winged helix-like DNA-binding domain superfamily/Winged helix DNA-binding domain"/>
    <property type="match status" value="1"/>
</dbReference>
<evidence type="ECO:0000313" key="8">
    <source>
        <dbReference type="EMBL" id="OQV19326.1"/>
    </source>
</evidence>
<evidence type="ECO:0000256" key="3">
    <source>
        <dbReference type="ARBA" id="ARBA00022490"/>
    </source>
</evidence>
<dbReference type="PANTHER" id="PTHR12146:SF0">
    <property type="entry name" value="RIBOSOMAL PROTEIN S10"/>
    <property type="match status" value="1"/>
</dbReference>